<dbReference type="AlphaFoldDB" id="A0A2N3I6Y4"/>
<dbReference type="EMBL" id="NKXO01000054">
    <property type="protein sequence ID" value="PKQ66059.1"/>
    <property type="molecule type" value="Genomic_DNA"/>
</dbReference>
<dbReference type="RefSeq" id="WP_101359747.1">
    <property type="nucleotide sequence ID" value="NZ_NKXO01000054.1"/>
</dbReference>
<reference evidence="1 2" key="1">
    <citation type="submission" date="2017-06" db="EMBL/GenBank/DDBJ databases">
        <title>Raineya orbicola gen. nov., sp. nov. a slightly thermophilic bacterium of the phylum Bacteroidetes and the description of Raineyaceae fam. nov.</title>
        <authorList>
            <person name="Albuquerque L."/>
            <person name="Polonia A.R.M."/>
            <person name="Barroso C."/>
            <person name="Froufe H.J.C."/>
            <person name="Lage O."/>
            <person name="Lobo-Da-Cunha A."/>
            <person name="Egas C."/>
            <person name="Da Costa M.S."/>
        </authorList>
    </citation>
    <scope>NUCLEOTIDE SEQUENCE [LARGE SCALE GENOMIC DNA]</scope>
    <source>
        <strain evidence="1 2">SPSPC-11</strain>
    </source>
</reference>
<proteinExistence type="predicted"/>
<evidence type="ECO:0000313" key="1">
    <source>
        <dbReference type="EMBL" id="PKQ66059.1"/>
    </source>
</evidence>
<sequence>MELLLLIGGILLLSGSKKAKEEKQKPQQGNLIAQNARFKDPKHNAFVENLAKELGIPAGWLFGLMYFETAKTLSPQSKVNCPGYLQKTRYNFCCGGLIGFCPVYSPQYDTYIDGSKVYQKGNILEQGIDYQLKYVRKFFLDGVRNFGRIKSKLDCYLMVFNPASIKFSSNPNHILGSKGDGNAESIKAMNPAFRDERANGYVTIRKINEVINQWF</sequence>
<accession>A0A2N3I6Y4</accession>
<dbReference type="Proteomes" id="UP000233387">
    <property type="component" value="Unassembled WGS sequence"/>
</dbReference>
<organism evidence="1 2">
    <name type="scientific">Raineya orbicola</name>
    <dbReference type="NCBI Taxonomy" id="2016530"/>
    <lineage>
        <taxon>Bacteria</taxon>
        <taxon>Pseudomonadati</taxon>
        <taxon>Bacteroidota</taxon>
        <taxon>Cytophagia</taxon>
        <taxon>Cytophagales</taxon>
        <taxon>Raineyaceae</taxon>
        <taxon>Raineya</taxon>
    </lineage>
</organism>
<dbReference type="OrthoDB" id="961266at2"/>
<protein>
    <submittedName>
        <fullName evidence="1">Uncharacterized protein</fullName>
    </submittedName>
</protein>
<evidence type="ECO:0000313" key="2">
    <source>
        <dbReference type="Proteomes" id="UP000233387"/>
    </source>
</evidence>
<gene>
    <name evidence="1" type="ORF">Rain11_2488</name>
</gene>
<comment type="caution">
    <text evidence="1">The sequence shown here is derived from an EMBL/GenBank/DDBJ whole genome shotgun (WGS) entry which is preliminary data.</text>
</comment>
<keyword evidence="2" id="KW-1185">Reference proteome</keyword>
<name>A0A2N3I6Y4_9BACT</name>